<reference evidence="2" key="2">
    <citation type="submission" date="2021-08" db="EMBL/GenBank/DDBJ databases">
        <authorList>
            <person name="Eriksson T."/>
        </authorList>
    </citation>
    <scope>NUCLEOTIDE SEQUENCE</scope>
    <source>
        <strain evidence="2">Stoneville</strain>
        <tissue evidence="2">Whole head</tissue>
    </source>
</reference>
<feature type="region of interest" description="Disordered" evidence="1">
    <location>
        <begin position="128"/>
        <end position="150"/>
    </location>
</feature>
<dbReference type="Proteomes" id="UP000719412">
    <property type="component" value="Unassembled WGS sequence"/>
</dbReference>
<name>A0A8J6LBA4_TENMO</name>
<reference evidence="2" key="1">
    <citation type="journal article" date="2020" name="J Insects Food Feed">
        <title>The yellow mealworm (Tenebrio molitor) genome: a resource for the emerging insects as food and feed industry.</title>
        <authorList>
            <person name="Eriksson T."/>
            <person name="Andere A."/>
            <person name="Kelstrup H."/>
            <person name="Emery V."/>
            <person name="Picard C."/>
        </authorList>
    </citation>
    <scope>NUCLEOTIDE SEQUENCE</scope>
    <source>
        <strain evidence="2">Stoneville</strain>
        <tissue evidence="2">Whole head</tissue>
    </source>
</reference>
<proteinExistence type="predicted"/>
<sequence length="181" mass="20449">MDELWGGGGPDPLNPPLLSTPLLLYTTLAETKHFDTGATAQRACPLLEGRRAAERVQSPPKKLPPRCSRERPHLRLQPLLPPLSIVKAWRIVSRKSNRPSSFIRVMSTDKLTVDYILINVPQVFSVRPRSGRMHQQSHLPQMPRKPPAKPMPRERALLLLLQRPPPCMVARVPEFQTDPSD</sequence>
<evidence type="ECO:0000313" key="3">
    <source>
        <dbReference type="Proteomes" id="UP000719412"/>
    </source>
</evidence>
<organism evidence="2 3">
    <name type="scientific">Tenebrio molitor</name>
    <name type="common">Yellow mealworm beetle</name>
    <dbReference type="NCBI Taxonomy" id="7067"/>
    <lineage>
        <taxon>Eukaryota</taxon>
        <taxon>Metazoa</taxon>
        <taxon>Ecdysozoa</taxon>
        <taxon>Arthropoda</taxon>
        <taxon>Hexapoda</taxon>
        <taxon>Insecta</taxon>
        <taxon>Pterygota</taxon>
        <taxon>Neoptera</taxon>
        <taxon>Endopterygota</taxon>
        <taxon>Coleoptera</taxon>
        <taxon>Polyphaga</taxon>
        <taxon>Cucujiformia</taxon>
        <taxon>Tenebrionidae</taxon>
        <taxon>Tenebrio</taxon>
    </lineage>
</organism>
<dbReference type="AlphaFoldDB" id="A0A8J6LBA4"/>
<protein>
    <submittedName>
        <fullName evidence="2">Uncharacterized protein</fullName>
    </submittedName>
</protein>
<evidence type="ECO:0000313" key="2">
    <source>
        <dbReference type="EMBL" id="KAH0814790.1"/>
    </source>
</evidence>
<accession>A0A8J6LBA4</accession>
<gene>
    <name evidence="2" type="ORF">GEV33_008001</name>
</gene>
<dbReference type="EMBL" id="JABDTM020023925">
    <property type="protein sequence ID" value="KAH0814790.1"/>
    <property type="molecule type" value="Genomic_DNA"/>
</dbReference>
<evidence type="ECO:0000256" key="1">
    <source>
        <dbReference type="SAM" id="MobiDB-lite"/>
    </source>
</evidence>
<comment type="caution">
    <text evidence="2">The sequence shown here is derived from an EMBL/GenBank/DDBJ whole genome shotgun (WGS) entry which is preliminary data.</text>
</comment>
<feature type="region of interest" description="Disordered" evidence="1">
    <location>
        <begin position="50"/>
        <end position="69"/>
    </location>
</feature>
<keyword evidence="3" id="KW-1185">Reference proteome</keyword>